<dbReference type="SUPFAM" id="SSF51735">
    <property type="entry name" value="NAD(P)-binding Rossmann-fold domains"/>
    <property type="match status" value="1"/>
</dbReference>
<evidence type="ECO:0000256" key="1">
    <source>
        <dbReference type="ARBA" id="ARBA00008072"/>
    </source>
</evidence>
<dbReference type="Pfam" id="PF08240">
    <property type="entry name" value="ADH_N"/>
    <property type="match status" value="1"/>
</dbReference>
<dbReference type="Proteomes" id="UP001286456">
    <property type="component" value="Unassembled WGS sequence"/>
</dbReference>
<organism evidence="4 5">
    <name type="scientific">Cercophora scortea</name>
    <dbReference type="NCBI Taxonomy" id="314031"/>
    <lineage>
        <taxon>Eukaryota</taxon>
        <taxon>Fungi</taxon>
        <taxon>Dikarya</taxon>
        <taxon>Ascomycota</taxon>
        <taxon>Pezizomycotina</taxon>
        <taxon>Sordariomycetes</taxon>
        <taxon>Sordariomycetidae</taxon>
        <taxon>Sordariales</taxon>
        <taxon>Lasiosphaeriaceae</taxon>
        <taxon>Cercophora</taxon>
    </lineage>
</organism>
<dbReference type="InterPro" id="IPR047122">
    <property type="entry name" value="Trans-enoyl_RdTase-like"/>
</dbReference>
<comment type="caution">
    <text evidence="4">The sequence shown here is derived from an EMBL/GenBank/DDBJ whole genome shotgun (WGS) entry which is preliminary data.</text>
</comment>
<dbReference type="InterPro" id="IPR013154">
    <property type="entry name" value="ADH-like_N"/>
</dbReference>
<protein>
    <submittedName>
        <fullName evidence="4">Zinc-binding dehydrogenase</fullName>
    </submittedName>
</protein>
<dbReference type="PANTHER" id="PTHR45348">
    <property type="entry name" value="HYPOTHETICAL OXIDOREDUCTASE (EUROFUNG)"/>
    <property type="match status" value="1"/>
</dbReference>
<dbReference type="InterPro" id="IPR036291">
    <property type="entry name" value="NAD(P)-bd_dom_sf"/>
</dbReference>
<gene>
    <name evidence="4" type="ORF">B0T19DRAFT_243470</name>
</gene>
<dbReference type="InterPro" id="IPR011032">
    <property type="entry name" value="GroES-like_sf"/>
</dbReference>
<reference evidence="4" key="1">
    <citation type="journal article" date="2023" name="Mol. Phylogenet. Evol.">
        <title>Genome-scale phylogeny and comparative genomics of the fungal order Sordariales.</title>
        <authorList>
            <person name="Hensen N."/>
            <person name="Bonometti L."/>
            <person name="Westerberg I."/>
            <person name="Brannstrom I.O."/>
            <person name="Guillou S."/>
            <person name="Cros-Aarteil S."/>
            <person name="Calhoun S."/>
            <person name="Haridas S."/>
            <person name="Kuo A."/>
            <person name="Mondo S."/>
            <person name="Pangilinan J."/>
            <person name="Riley R."/>
            <person name="LaButti K."/>
            <person name="Andreopoulos B."/>
            <person name="Lipzen A."/>
            <person name="Chen C."/>
            <person name="Yan M."/>
            <person name="Daum C."/>
            <person name="Ng V."/>
            <person name="Clum A."/>
            <person name="Steindorff A."/>
            <person name="Ohm R.A."/>
            <person name="Martin F."/>
            <person name="Silar P."/>
            <person name="Natvig D.O."/>
            <person name="Lalanne C."/>
            <person name="Gautier V."/>
            <person name="Ament-Velasquez S.L."/>
            <person name="Kruys A."/>
            <person name="Hutchinson M.I."/>
            <person name="Powell A.J."/>
            <person name="Barry K."/>
            <person name="Miller A.N."/>
            <person name="Grigoriev I.V."/>
            <person name="Debuchy R."/>
            <person name="Gladieux P."/>
            <person name="Hiltunen Thoren M."/>
            <person name="Johannesson H."/>
        </authorList>
    </citation>
    <scope>NUCLEOTIDE SEQUENCE</scope>
    <source>
        <strain evidence="4">SMH4131-1</strain>
    </source>
</reference>
<reference evidence="4" key="2">
    <citation type="submission" date="2023-06" db="EMBL/GenBank/DDBJ databases">
        <authorList>
            <consortium name="Lawrence Berkeley National Laboratory"/>
            <person name="Haridas S."/>
            <person name="Hensen N."/>
            <person name="Bonometti L."/>
            <person name="Westerberg I."/>
            <person name="Brannstrom I.O."/>
            <person name="Guillou S."/>
            <person name="Cros-Aarteil S."/>
            <person name="Calhoun S."/>
            <person name="Kuo A."/>
            <person name="Mondo S."/>
            <person name="Pangilinan J."/>
            <person name="Riley R."/>
            <person name="Labutti K."/>
            <person name="Andreopoulos B."/>
            <person name="Lipzen A."/>
            <person name="Chen C."/>
            <person name="Yanf M."/>
            <person name="Daum C."/>
            <person name="Ng V."/>
            <person name="Clum A."/>
            <person name="Steindorff A."/>
            <person name="Ohm R."/>
            <person name="Martin F."/>
            <person name="Silar P."/>
            <person name="Natvig D."/>
            <person name="Lalanne C."/>
            <person name="Gautier V."/>
            <person name="Ament-Velasquez S.L."/>
            <person name="Kruys A."/>
            <person name="Hutchinson M.I."/>
            <person name="Powell A.J."/>
            <person name="Barry K."/>
            <person name="Miller A.N."/>
            <person name="Grigoriev I.V."/>
            <person name="Debuchy R."/>
            <person name="Gladieux P."/>
            <person name="Thoren M.H."/>
            <person name="Johannesson H."/>
        </authorList>
    </citation>
    <scope>NUCLEOTIDE SEQUENCE</scope>
    <source>
        <strain evidence="4">SMH4131-1</strain>
    </source>
</reference>
<comment type="similarity">
    <text evidence="1">Belongs to the zinc-containing alcohol dehydrogenase family.</text>
</comment>
<dbReference type="SUPFAM" id="SSF50129">
    <property type="entry name" value="GroES-like"/>
    <property type="match status" value="1"/>
</dbReference>
<dbReference type="Gene3D" id="3.40.50.720">
    <property type="entry name" value="NAD(P)-binding Rossmann-like Domain"/>
    <property type="match status" value="1"/>
</dbReference>
<dbReference type="Pfam" id="PF00107">
    <property type="entry name" value="ADH_zinc_N"/>
    <property type="match status" value="1"/>
</dbReference>
<dbReference type="GO" id="GO:0016651">
    <property type="term" value="F:oxidoreductase activity, acting on NAD(P)H"/>
    <property type="evidence" value="ECO:0007669"/>
    <property type="project" value="InterPro"/>
</dbReference>
<dbReference type="InterPro" id="IPR013149">
    <property type="entry name" value="ADH-like_C"/>
</dbReference>
<evidence type="ECO:0000313" key="5">
    <source>
        <dbReference type="Proteomes" id="UP001286456"/>
    </source>
</evidence>
<dbReference type="CDD" id="cd08249">
    <property type="entry name" value="enoyl_reductase_like"/>
    <property type="match status" value="1"/>
</dbReference>
<evidence type="ECO:0000313" key="4">
    <source>
        <dbReference type="EMBL" id="KAK3320580.1"/>
    </source>
</evidence>
<keyword evidence="5" id="KW-1185">Reference proteome</keyword>
<accession>A0AAE0I937</accession>
<evidence type="ECO:0000256" key="2">
    <source>
        <dbReference type="ARBA" id="ARBA00023002"/>
    </source>
</evidence>
<sequence length="380" mass="39994">MTQPTNTAAWLPKAKAPLKVGPAPYTPPGENELVVKTRAVAVNPVEWSKQLIGDMMFSWIKYPFILGNDLAGEVVAVGTGSTAAHFQPGDRVLAHALAMDPAVNRAAEGAFQSYVIVRAHMVSRIPDSLTFERACVLPLCLSTAACGLFQKDYLALNPPIPSLADRKPTGKAVLVWGGSTSVGSNAVQLASAAGYEVISTSSPRNFAYLKTLGATHVFDYNSPTVVDDIVSAIGPTKPVAGALAVGNNSTENCIRVLSRCPAKGSNKFVAQASFPQPEGTASFSLAGLAGFALGMAWWNVKVAAMTRVQGVKTKFIFGSSLMGNEVSKVLYEDFLPRALAEGTFVPAPEPEVVGSGLESVQHALDVHRKGVSAKKVVVSI</sequence>
<name>A0AAE0I937_9PEZI</name>
<evidence type="ECO:0000259" key="3">
    <source>
        <dbReference type="SMART" id="SM00829"/>
    </source>
</evidence>
<dbReference type="InterPro" id="IPR020843">
    <property type="entry name" value="ER"/>
</dbReference>
<dbReference type="SMART" id="SM00829">
    <property type="entry name" value="PKS_ER"/>
    <property type="match status" value="1"/>
</dbReference>
<keyword evidence="2" id="KW-0560">Oxidoreductase</keyword>
<dbReference type="PANTHER" id="PTHR45348:SF2">
    <property type="entry name" value="ZINC-TYPE ALCOHOL DEHYDROGENASE-LIKE PROTEIN C2E1P3.01"/>
    <property type="match status" value="1"/>
</dbReference>
<dbReference type="EMBL" id="JAUEPO010000005">
    <property type="protein sequence ID" value="KAK3320580.1"/>
    <property type="molecule type" value="Genomic_DNA"/>
</dbReference>
<dbReference type="Gene3D" id="3.90.180.10">
    <property type="entry name" value="Medium-chain alcohol dehydrogenases, catalytic domain"/>
    <property type="match status" value="1"/>
</dbReference>
<proteinExistence type="inferred from homology"/>
<dbReference type="AlphaFoldDB" id="A0AAE0I937"/>
<feature type="domain" description="Enoyl reductase (ER)" evidence="3">
    <location>
        <begin position="15"/>
        <end position="293"/>
    </location>
</feature>